<evidence type="ECO:0000313" key="1">
    <source>
        <dbReference type="EMBL" id="GGM79203.1"/>
    </source>
</evidence>
<reference evidence="1" key="1">
    <citation type="journal article" date="2014" name="Int. J. Syst. Evol. Microbiol.">
        <title>Complete genome sequence of Corynebacterium casei LMG S-19264T (=DSM 44701T), isolated from a smear-ripened cheese.</title>
        <authorList>
            <consortium name="US DOE Joint Genome Institute (JGI-PGF)"/>
            <person name="Walter F."/>
            <person name="Albersmeier A."/>
            <person name="Kalinowski J."/>
            <person name="Ruckert C."/>
        </authorList>
    </citation>
    <scope>NUCLEOTIDE SEQUENCE</scope>
    <source>
        <strain evidence="1">CGMCC 4.5737</strain>
    </source>
</reference>
<comment type="caution">
    <text evidence="1">The sequence shown here is derived from an EMBL/GenBank/DDBJ whole genome shotgun (WGS) entry which is preliminary data.</text>
</comment>
<dbReference type="AlphaFoldDB" id="A0A8J3FY48"/>
<dbReference type="EMBL" id="BMMK01000043">
    <property type="protein sequence ID" value="GGM79203.1"/>
    <property type="molecule type" value="Genomic_DNA"/>
</dbReference>
<accession>A0A8J3FY48</accession>
<name>A0A8J3FY48_9PSEU</name>
<reference evidence="1" key="2">
    <citation type="submission" date="2020-09" db="EMBL/GenBank/DDBJ databases">
        <authorList>
            <person name="Sun Q."/>
            <person name="Zhou Y."/>
        </authorList>
    </citation>
    <scope>NUCLEOTIDE SEQUENCE</scope>
    <source>
        <strain evidence="1">CGMCC 4.5737</strain>
    </source>
</reference>
<gene>
    <name evidence="1" type="ORF">GCM10012275_57230</name>
</gene>
<protein>
    <recommendedName>
        <fullName evidence="3">IrrE N-terminal-like domain-containing protein</fullName>
    </recommendedName>
</protein>
<organism evidence="1 2">
    <name type="scientific">Longimycelium tulufanense</name>
    <dbReference type="NCBI Taxonomy" id="907463"/>
    <lineage>
        <taxon>Bacteria</taxon>
        <taxon>Bacillati</taxon>
        <taxon>Actinomycetota</taxon>
        <taxon>Actinomycetes</taxon>
        <taxon>Pseudonocardiales</taxon>
        <taxon>Pseudonocardiaceae</taxon>
        <taxon>Longimycelium</taxon>
    </lineage>
</organism>
<sequence length="154" mass="17847">MREIPLPRPFSVRALCDVIAEQRRRPLYLHPLPAEANEEWPCGMWIATERADHIFYEERTSAFHRDHIILHEIGHMLCDHTVPALPEQLTSPPDDQVDTRLAQHILRRTSYTTRQEKEAEMVASLILEQVTKLRGLPSDEHDRWLGSVLGVVDD</sequence>
<proteinExistence type="predicted"/>
<keyword evidence="2" id="KW-1185">Reference proteome</keyword>
<dbReference type="Proteomes" id="UP000637578">
    <property type="component" value="Unassembled WGS sequence"/>
</dbReference>
<evidence type="ECO:0008006" key="3">
    <source>
        <dbReference type="Google" id="ProtNLM"/>
    </source>
</evidence>
<evidence type="ECO:0000313" key="2">
    <source>
        <dbReference type="Proteomes" id="UP000637578"/>
    </source>
</evidence>